<name>A0A855GRD4_9STAP</name>
<dbReference type="InterPro" id="IPR013189">
    <property type="entry name" value="Glyco_hydro_32_C"/>
</dbReference>
<dbReference type="EMBL" id="PIXC01000004">
    <property type="protein sequence ID" value="PKE26806.1"/>
    <property type="molecule type" value="Genomic_DNA"/>
</dbReference>
<dbReference type="RefSeq" id="WP_101035868.1">
    <property type="nucleotide sequence ID" value="NZ_CP073801.1"/>
</dbReference>
<dbReference type="AlphaFoldDB" id="A0A855GRD4"/>
<dbReference type="PANTHER" id="PTHR43101">
    <property type="entry name" value="BETA-FRUCTOSIDASE"/>
    <property type="match status" value="1"/>
</dbReference>
<reference evidence="2 3" key="1">
    <citation type="submission" date="2017-12" db="EMBL/GenBank/DDBJ databases">
        <title>Genomics of Macrococcus caseolyticus.</title>
        <authorList>
            <person name="MacFadyen A.C."/>
            <person name="Paterson G.K."/>
        </authorList>
    </citation>
    <scope>NUCLEOTIDE SEQUENCE [LARGE SCALE GENOMIC DNA]</scope>
    <source>
        <strain evidence="2 3">5788_EF188</strain>
    </source>
</reference>
<comment type="caution">
    <text evidence="2">The sequence shown here is derived from an EMBL/GenBank/DDBJ whole genome shotgun (WGS) entry which is preliminary data.</text>
</comment>
<dbReference type="SUPFAM" id="SSF49899">
    <property type="entry name" value="Concanavalin A-like lectins/glucanases"/>
    <property type="match status" value="1"/>
</dbReference>
<gene>
    <name evidence="2" type="ORF">CW686_02495</name>
</gene>
<dbReference type="Proteomes" id="UP000233482">
    <property type="component" value="Unassembled WGS sequence"/>
</dbReference>
<sequence length="234" mass="26918">MMKESQIVPLTEQELEELEAQVGSKLDVYPSQLNYNIADHGFDYQPVAFMMDEQERCLLIGRIGDTLATPRIVSIEDGQLRQRPLLPSNRRGKLETAEGYATRKNVRLHPYEGDNYELVAEIIENNALEYILELRVSRKERTVLIYDTEKRIFTVDRSDSGLIDEPYTKFITLHEPLTKLHCIVHKQTIEIFINDGEAVMSTRINTSESADGIRTSAVHGDVYLKLWKYDLKDA</sequence>
<dbReference type="Pfam" id="PF08244">
    <property type="entry name" value="Glyco_hydro_32C"/>
    <property type="match status" value="1"/>
</dbReference>
<evidence type="ECO:0000313" key="3">
    <source>
        <dbReference type="Proteomes" id="UP000233482"/>
    </source>
</evidence>
<accession>A0A855GRD4</accession>
<dbReference type="InterPro" id="IPR051214">
    <property type="entry name" value="GH32_Enzymes"/>
</dbReference>
<feature type="domain" description="Glycosyl hydrolase family 32 C-terminal" evidence="1">
    <location>
        <begin position="104"/>
        <end position="222"/>
    </location>
</feature>
<proteinExistence type="predicted"/>
<dbReference type="Gene3D" id="2.60.120.560">
    <property type="entry name" value="Exo-inulinase, domain 1"/>
    <property type="match status" value="1"/>
</dbReference>
<organism evidence="2 3">
    <name type="scientific">Macrococcoides caseolyticum</name>
    <dbReference type="NCBI Taxonomy" id="69966"/>
    <lineage>
        <taxon>Bacteria</taxon>
        <taxon>Bacillati</taxon>
        <taxon>Bacillota</taxon>
        <taxon>Bacilli</taxon>
        <taxon>Bacillales</taxon>
        <taxon>Staphylococcaceae</taxon>
        <taxon>Macrococcoides</taxon>
    </lineage>
</organism>
<dbReference type="PANTHER" id="PTHR43101:SF1">
    <property type="entry name" value="BETA-FRUCTOSIDASE"/>
    <property type="match status" value="1"/>
</dbReference>
<protein>
    <recommendedName>
        <fullName evidence="1">Glycosyl hydrolase family 32 C-terminal domain-containing protein</fullName>
    </recommendedName>
</protein>
<dbReference type="InterPro" id="IPR013320">
    <property type="entry name" value="ConA-like_dom_sf"/>
</dbReference>
<evidence type="ECO:0000313" key="2">
    <source>
        <dbReference type="EMBL" id="PKE26806.1"/>
    </source>
</evidence>
<evidence type="ECO:0000259" key="1">
    <source>
        <dbReference type="Pfam" id="PF08244"/>
    </source>
</evidence>